<dbReference type="GO" id="GO:0003713">
    <property type="term" value="F:transcription coactivator activity"/>
    <property type="evidence" value="ECO:0007669"/>
    <property type="project" value="TreeGrafter"/>
</dbReference>
<keyword evidence="5 11" id="KW-0805">Transcription regulation</keyword>
<dbReference type="GO" id="GO:0016592">
    <property type="term" value="C:mediator complex"/>
    <property type="evidence" value="ECO:0007669"/>
    <property type="project" value="InterPro"/>
</dbReference>
<evidence type="ECO:0000256" key="1">
    <source>
        <dbReference type="ARBA" id="ARBA00004123"/>
    </source>
</evidence>
<dbReference type="VEuPathDB" id="FungiDB:PV07_05407"/>
<evidence type="ECO:0000256" key="8">
    <source>
        <dbReference type="ARBA" id="ARBA00023242"/>
    </source>
</evidence>
<feature type="compositionally biased region" description="Pro residues" evidence="12">
    <location>
        <begin position="600"/>
        <end position="610"/>
    </location>
</feature>
<evidence type="ECO:0000256" key="12">
    <source>
        <dbReference type="SAM" id="MobiDB-lite"/>
    </source>
</evidence>
<evidence type="ECO:0000256" key="10">
    <source>
        <dbReference type="ARBA" id="ARBA00032008"/>
    </source>
</evidence>
<keyword evidence="6 11" id="KW-0010">Activator</keyword>
<keyword evidence="17" id="KW-1185">Reference proteome</keyword>
<reference evidence="16 17" key="1">
    <citation type="submission" date="2015-01" db="EMBL/GenBank/DDBJ databases">
        <title>The Genome Sequence of Cladophialophora immunda CBS83496.</title>
        <authorList>
            <consortium name="The Broad Institute Genomics Platform"/>
            <person name="Cuomo C."/>
            <person name="de Hoog S."/>
            <person name="Gorbushina A."/>
            <person name="Stielow B."/>
            <person name="Teixiera M."/>
            <person name="Abouelleil A."/>
            <person name="Chapman S.B."/>
            <person name="Priest M."/>
            <person name="Young S.K."/>
            <person name="Wortman J."/>
            <person name="Nusbaum C."/>
            <person name="Birren B."/>
        </authorList>
    </citation>
    <scope>NUCLEOTIDE SEQUENCE [LARGE SCALE GENOMIC DNA]</scope>
    <source>
        <strain evidence="16 17">CBS 83496</strain>
    </source>
</reference>
<feature type="compositionally biased region" description="Low complexity" evidence="12">
    <location>
        <begin position="546"/>
        <end position="556"/>
    </location>
</feature>
<comment type="subunit">
    <text evidence="11">Component of the SRB8-11 complex, which itself associates with the Mediator complex.</text>
</comment>
<evidence type="ECO:0000256" key="11">
    <source>
        <dbReference type="RuleBase" id="RU364134"/>
    </source>
</evidence>
<evidence type="ECO:0000259" key="13">
    <source>
        <dbReference type="Pfam" id="PF06333"/>
    </source>
</evidence>
<dbReference type="STRING" id="569365.A0A0D1ZNS3"/>
<dbReference type="Proteomes" id="UP000054466">
    <property type="component" value="Unassembled WGS sequence"/>
</dbReference>
<evidence type="ECO:0000256" key="6">
    <source>
        <dbReference type="ARBA" id="ARBA00023159"/>
    </source>
</evidence>
<feature type="region of interest" description="Disordered" evidence="12">
    <location>
        <begin position="666"/>
        <end position="702"/>
    </location>
</feature>
<evidence type="ECO:0000259" key="14">
    <source>
        <dbReference type="Pfam" id="PF11597"/>
    </source>
</evidence>
<keyword evidence="8 11" id="KW-0539">Nucleus</keyword>
<dbReference type="Pfam" id="PF06333">
    <property type="entry name" value="Med13_C"/>
    <property type="match status" value="1"/>
</dbReference>
<feature type="region of interest" description="Disordered" evidence="12">
    <location>
        <begin position="446"/>
        <end position="617"/>
    </location>
</feature>
<gene>
    <name evidence="16" type="ORF">PV07_05407</name>
</gene>
<name>A0A0D1ZNS3_9EURO</name>
<dbReference type="InterPro" id="IPR021643">
    <property type="entry name" value="Mediator_Med13_N"/>
</dbReference>
<dbReference type="GeneID" id="27344601"/>
<keyword evidence="7 11" id="KW-0804">Transcription</keyword>
<dbReference type="Pfam" id="PF11597">
    <property type="entry name" value="Med13_N"/>
    <property type="match status" value="1"/>
</dbReference>
<feature type="domain" description="Mediator complex subunit Med13 N-terminal" evidence="14">
    <location>
        <begin position="6"/>
        <end position="342"/>
    </location>
</feature>
<dbReference type="HOGENOM" id="CLU_002210_0_0_1"/>
<evidence type="ECO:0000256" key="7">
    <source>
        <dbReference type="ARBA" id="ARBA00023163"/>
    </source>
</evidence>
<comment type="function">
    <text evidence="9 11">Component of the SRB8-11 complex. The SRB8-11 complex is a regulatory module of the Mediator complex which is itself involved in regulation of basal and activated RNA polymerase II-dependent transcription. The SRB8-11 complex may be involved in the transcriptional repression of a subset of genes regulated by Mediator. It may inhibit the association of the Mediator complex with RNA polymerase II to form the holoenzyme complex.</text>
</comment>
<comment type="similarity">
    <text evidence="2 11">Belongs to the Mediator complex subunit 13 family.</text>
</comment>
<feature type="compositionally biased region" description="Low complexity" evidence="12">
    <location>
        <begin position="679"/>
        <end position="694"/>
    </location>
</feature>
<keyword evidence="4 11" id="KW-0678">Repressor</keyword>
<evidence type="ECO:0000259" key="15">
    <source>
        <dbReference type="Pfam" id="PF18296"/>
    </source>
</evidence>
<evidence type="ECO:0000256" key="2">
    <source>
        <dbReference type="ARBA" id="ARBA00009354"/>
    </source>
</evidence>
<dbReference type="PANTHER" id="PTHR48249:SF3">
    <property type="entry name" value="MEDIATOR OF RNA POLYMERASE II TRANSCRIPTION SUBUNIT 13"/>
    <property type="match status" value="1"/>
</dbReference>
<dbReference type="InterPro" id="IPR009401">
    <property type="entry name" value="Med13_C"/>
</dbReference>
<feature type="region of interest" description="Disordered" evidence="12">
    <location>
        <begin position="1212"/>
        <end position="1261"/>
    </location>
</feature>
<dbReference type="OrthoDB" id="103819at2759"/>
<dbReference type="EMBL" id="KN847042">
    <property type="protein sequence ID" value="KIW29601.1"/>
    <property type="molecule type" value="Genomic_DNA"/>
</dbReference>
<dbReference type="RefSeq" id="XP_016249817.1">
    <property type="nucleotide sequence ID" value="XM_016392298.1"/>
</dbReference>
<evidence type="ECO:0000313" key="17">
    <source>
        <dbReference type="Proteomes" id="UP000054466"/>
    </source>
</evidence>
<organism evidence="16 17">
    <name type="scientific">Cladophialophora immunda</name>
    <dbReference type="NCBI Taxonomy" id="569365"/>
    <lineage>
        <taxon>Eukaryota</taxon>
        <taxon>Fungi</taxon>
        <taxon>Dikarya</taxon>
        <taxon>Ascomycota</taxon>
        <taxon>Pezizomycotina</taxon>
        <taxon>Eurotiomycetes</taxon>
        <taxon>Chaetothyriomycetidae</taxon>
        <taxon>Chaetothyriales</taxon>
        <taxon>Herpotrichiellaceae</taxon>
        <taxon>Cladophialophora</taxon>
    </lineage>
</organism>
<sequence>MNTTLEFPSNCSTNVYTLNDFGEIAYIVCTVATPPTQDPSAFITTAENTLARLRKTERQFREASILAALDVEARQLFTFYKKVDITAPKDQKTLLLKFGYVLRSNTCTIAYKTAARLPDLLKPEHARLYRLFITAIVSSIKFVPNGETDLQLLGPNLYLVEQAPLATDVHHFDKVNQWVLYRIDLQVVPSGHIILTIAKDAAFSFVRLPECATKLNWNDHTKSETIAIYLAPIGRIARSTQAKILAHKKLIGTSDNQPNGESQLSNARREAWRELLPSWLKEHMNISIEAMESDWIEIEVPVEEIDHGSTDGQQDNPSPDTVERDSVTWRTILWPADLCFVFSVEEHVAVKATEGKEDPMQFVRDWILGTGGGTSKVEANHQSVVDEDDEPLFAEEGTFDDPVHFHPFGPPAFGPGQTIYPTPPDVGMTHPTPGFSSVDGMAMTPANISRGPAERPQPQDEDMPDFEDDPTTSGLQTFYDEDLFEENPDDNLGAEANGDEPNWDFFDAPGLDPNSTRSASHGRIEEPAVRGETQAGGMMGVNDETAGQGAAAPGPAIVKGENMGSEAATNSPANIRLQHPKDQTEHLTKVPQAKSKERPQPPPTWGPPLWKPESAKESIIEAERGRRSSLYDGLHSLPSVSKHDSRYGAGGDYWFDPTPILSNTKGFSKSNPLFQRPASSSSDSDSLMTSSSNSAEPLSGHYPAQAPARQWTEYHSPSPNAVNRQSEIDKKTIYQDVQQILGVLKPGLVEPPTLSDFRSVNADQRKIPPISTQRYLQIAHVLVEQMSQTTLLPHGEYQGGTQLPPRDQMDVNVDLSGINTSATPSSVFQLTNLKAEQNNGRVQGKVIRIQPDQIRIRRTERPLTASISILNFWDSLNLQPDSGPKDVTTFCIHPSQENVTEGCLNLLQRLAETYTSCSLGTHTIGRLPGFTDNGSISWGPNDLGQHNLLQTCHMVGRALGTTSDVKGTVLVCMTSRNQSATSYLEACIGFFGLFESFTEARTDNQSVSDIALQVIPQNFVANAETLVIPPQTAYIRLAIEVYNRLPPSESPAPPAACSSAVVLSKAENSVHLQLTPTYSSPLEKNGPCLHLAYSISQDRRWLTAAWTDESGRVALSMSYCLRLRPTGKIRPLHDIFQEMWDVSQDLMNKVRGPWRLAVVRHEYYEQPELLDWHQVFENSPASQKRCLLVLLSVQLDPELEIFPPLNHWKSGQTGPQNLYGTPASTPQGSMTSPEQTVPATPTPGGSSFMNAPTPSDPGFDPNNESDLTLVDPSEESWAVILPFGINQTRSLIEIRPSQVTGYLMKRRGTKWEDGYNLIEFSLVTSTIPISNTSSEMSPDELLEDLIKQYRALVTLGATRGCVDPNSECLPWHLATAIRGAQLLGQIM</sequence>
<protein>
    <recommendedName>
        <fullName evidence="3 11">Mediator of RNA polymerase II transcription subunit 13</fullName>
    </recommendedName>
    <alternativeName>
        <fullName evidence="10 11">Mediator complex subunit 13</fullName>
    </alternativeName>
</protein>
<evidence type="ECO:0000313" key="16">
    <source>
        <dbReference type="EMBL" id="KIW29601.1"/>
    </source>
</evidence>
<feature type="compositionally biased region" description="Acidic residues" evidence="12">
    <location>
        <begin position="479"/>
        <end position="489"/>
    </location>
</feature>
<feature type="domain" description="Mediator complex subunit Med13 C-terminal" evidence="13">
    <location>
        <begin position="1057"/>
        <end position="1376"/>
    </location>
</feature>
<dbReference type="Pfam" id="PF18296">
    <property type="entry name" value="MID_MedPIWI"/>
    <property type="match status" value="1"/>
</dbReference>
<proteinExistence type="inferred from homology"/>
<comment type="subcellular location">
    <subcellularLocation>
        <location evidence="1 11">Nucleus</location>
    </subcellularLocation>
</comment>
<dbReference type="InterPro" id="IPR041285">
    <property type="entry name" value="MID_MedPIWI"/>
</dbReference>
<dbReference type="PANTHER" id="PTHR48249">
    <property type="entry name" value="MEDIATOR OF RNA POLYMERASE II TRANSCRIPTION SUBUNIT 13"/>
    <property type="match status" value="1"/>
</dbReference>
<accession>A0A0D1ZNS3</accession>
<feature type="compositionally biased region" description="Basic and acidic residues" evidence="12">
    <location>
        <begin position="579"/>
        <end position="599"/>
    </location>
</feature>
<dbReference type="GO" id="GO:0045944">
    <property type="term" value="P:positive regulation of transcription by RNA polymerase II"/>
    <property type="evidence" value="ECO:0007669"/>
    <property type="project" value="TreeGrafter"/>
</dbReference>
<evidence type="ECO:0000256" key="9">
    <source>
        <dbReference type="ARBA" id="ARBA00025661"/>
    </source>
</evidence>
<feature type="compositionally biased region" description="Polar residues" evidence="12">
    <location>
        <begin position="1212"/>
        <end position="1253"/>
    </location>
</feature>
<evidence type="ECO:0000256" key="3">
    <source>
        <dbReference type="ARBA" id="ARBA00019618"/>
    </source>
</evidence>
<feature type="compositionally biased region" description="Acidic residues" evidence="12">
    <location>
        <begin position="459"/>
        <end position="470"/>
    </location>
</feature>
<dbReference type="InterPro" id="IPR051139">
    <property type="entry name" value="Mediator_complx_sub13"/>
</dbReference>
<evidence type="ECO:0000256" key="5">
    <source>
        <dbReference type="ARBA" id="ARBA00023015"/>
    </source>
</evidence>
<evidence type="ECO:0000256" key="4">
    <source>
        <dbReference type="ARBA" id="ARBA00022491"/>
    </source>
</evidence>
<feature type="domain" description="MID" evidence="15">
    <location>
        <begin position="885"/>
        <end position="1047"/>
    </location>
</feature>